<keyword evidence="4 8" id="KW-0028">Amino-acid biosynthesis</keyword>
<evidence type="ECO:0000256" key="5">
    <source>
        <dbReference type="ARBA" id="ARBA00022801"/>
    </source>
</evidence>
<evidence type="ECO:0000256" key="7">
    <source>
        <dbReference type="ARBA" id="ARBA00049158"/>
    </source>
</evidence>
<evidence type="ECO:0000313" key="10">
    <source>
        <dbReference type="EMBL" id="MBO1307169.1"/>
    </source>
</evidence>
<evidence type="ECO:0000256" key="2">
    <source>
        <dbReference type="ARBA" id="ARBA00009152"/>
    </source>
</evidence>
<keyword evidence="6 8" id="KW-0368">Histidine biosynthesis</keyword>
<proteinExistence type="inferred from homology"/>
<keyword evidence="11" id="KW-1185">Reference proteome</keyword>
<dbReference type="InterPro" id="IPR003141">
    <property type="entry name" value="Pol/His_phosphatase_N"/>
</dbReference>
<evidence type="ECO:0000256" key="6">
    <source>
        <dbReference type="ARBA" id="ARBA00023102"/>
    </source>
</evidence>
<evidence type="ECO:0000256" key="8">
    <source>
        <dbReference type="RuleBase" id="RU366003"/>
    </source>
</evidence>
<dbReference type="InterPro" id="IPR010140">
    <property type="entry name" value="Histidinol_P_phosphatase_HisJ"/>
</dbReference>
<gene>
    <name evidence="10" type="ORF">JZO70_13410</name>
</gene>
<dbReference type="EC" id="3.1.3.15" evidence="3 8"/>
<evidence type="ECO:0000259" key="9">
    <source>
        <dbReference type="SMART" id="SM00481"/>
    </source>
</evidence>
<dbReference type="PANTHER" id="PTHR21039:SF0">
    <property type="entry name" value="HISTIDINOL-PHOSPHATASE"/>
    <property type="match status" value="1"/>
</dbReference>
<feature type="domain" description="Polymerase/histidinol phosphatase N-terminal" evidence="9">
    <location>
        <begin position="3"/>
        <end position="94"/>
    </location>
</feature>
<evidence type="ECO:0000313" key="11">
    <source>
        <dbReference type="Proteomes" id="UP000664601"/>
    </source>
</evidence>
<comment type="caution">
    <text evidence="10">The sequence shown here is derived from an EMBL/GenBank/DDBJ whole genome shotgun (WGS) entry which is preliminary data.</text>
</comment>
<sequence>MLCDYHVHTYYSDDSDYPMEQVVKDAIQQGISELCFTDHVDYGVKLDHHAAGADDPANRLNVDYPAYFKEFTKLQEQYQKEIRLRFGLEFGIQTGTIPKFEQLFSAYPFDFVLLSIHQVNNQEFWLGDFQQGKTEEECYQEYYHELLSVVKNYHHYSCLAHLDLIRRYVNKEENTFEANKEILTEILQYIIADGKGIEVNTSSVRYQIPDTTPSKDILRLYRQLGGKIITIGSDSHKPDELGAHIEESRKLLKELGFQHYCTFQEMKPVFHPL</sequence>
<keyword evidence="5 8" id="KW-0378">Hydrolase</keyword>
<reference evidence="10 11" key="1">
    <citation type="submission" date="2021-03" db="EMBL/GenBank/DDBJ databases">
        <title>Enterococcal diversity collection.</title>
        <authorList>
            <person name="Gilmore M.S."/>
            <person name="Schwartzman J."/>
            <person name="Van Tyne D."/>
            <person name="Martin M."/>
            <person name="Earl A.M."/>
            <person name="Manson A.L."/>
            <person name="Straub T."/>
            <person name="Salamzade R."/>
            <person name="Saavedra J."/>
            <person name="Lebreton F."/>
            <person name="Prichula J."/>
            <person name="Schaufler K."/>
            <person name="Gaca A."/>
            <person name="Sgardioli B."/>
            <person name="Wagenaar J."/>
            <person name="Strong T."/>
        </authorList>
    </citation>
    <scope>NUCLEOTIDE SEQUENCE [LARGE SCALE GENOMIC DNA]</scope>
    <source>
        <strain evidence="10 11">669A</strain>
    </source>
</reference>
<dbReference type="PANTHER" id="PTHR21039">
    <property type="entry name" value="HISTIDINOL PHOSPHATASE-RELATED"/>
    <property type="match status" value="1"/>
</dbReference>
<dbReference type="EMBL" id="JAFREM010000020">
    <property type="protein sequence ID" value="MBO1307169.1"/>
    <property type="molecule type" value="Genomic_DNA"/>
</dbReference>
<dbReference type="SMART" id="SM00481">
    <property type="entry name" value="POLIIIAc"/>
    <property type="match status" value="1"/>
</dbReference>
<evidence type="ECO:0000256" key="3">
    <source>
        <dbReference type="ARBA" id="ARBA00013085"/>
    </source>
</evidence>
<dbReference type="Gene3D" id="3.20.20.140">
    <property type="entry name" value="Metal-dependent hydrolases"/>
    <property type="match status" value="1"/>
</dbReference>
<dbReference type="SUPFAM" id="SSF89550">
    <property type="entry name" value="PHP domain-like"/>
    <property type="match status" value="1"/>
</dbReference>
<comment type="similarity">
    <text evidence="2 8">Belongs to the PHP hydrolase family. HisK subfamily.</text>
</comment>
<dbReference type="Proteomes" id="UP000664601">
    <property type="component" value="Unassembled WGS sequence"/>
</dbReference>
<name>A0ABS3LC13_9ENTE</name>
<evidence type="ECO:0000256" key="1">
    <source>
        <dbReference type="ARBA" id="ARBA00004970"/>
    </source>
</evidence>
<dbReference type="InterPro" id="IPR016195">
    <property type="entry name" value="Pol/histidinol_Pase-like"/>
</dbReference>
<comment type="catalytic activity">
    <reaction evidence="7 8">
        <text>L-histidinol phosphate + H2O = L-histidinol + phosphate</text>
        <dbReference type="Rhea" id="RHEA:14465"/>
        <dbReference type="ChEBI" id="CHEBI:15377"/>
        <dbReference type="ChEBI" id="CHEBI:43474"/>
        <dbReference type="ChEBI" id="CHEBI:57699"/>
        <dbReference type="ChEBI" id="CHEBI:57980"/>
        <dbReference type="EC" id="3.1.3.15"/>
    </reaction>
</comment>
<accession>A0ABS3LC13</accession>
<comment type="pathway">
    <text evidence="1 8">Amino-acid biosynthesis; L-histidine biosynthesis; L-histidine from 5-phospho-alpha-D-ribose 1-diphosphate: step 8/9.</text>
</comment>
<dbReference type="NCBIfam" id="TIGR01856">
    <property type="entry name" value="hisJ_fam"/>
    <property type="match status" value="1"/>
</dbReference>
<organism evidence="10 11">
    <name type="scientific">Candidatus Enterococcus moelleringii</name>
    <dbReference type="NCBI Taxonomy" id="2815325"/>
    <lineage>
        <taxon>Bacteria</taxon>
        <taxon>Bacillati</taxon>
        <taxon>Bacillota</taxon>
        <taxon>Bacilli</taxon>
        <taxon>Lactobacillales</taxon>
        <taxon>Enterococcaceae</taxon>
        <taxon>Enterococcus</taxon>
    </lineage>
</organism>
<protein>
    <recommendedName>
        <fullName evidence="3 8">Histidinol-phosphatase</fullName>
        <shortName evidence="8">HolPase</shortName>
        <ecNumber evidence="3 8">3.1.3.15</ecNumber>
    </recommendedName>
</protein>
<dbReference type="Pfam" id="PF02811">
    <property type="entry name" value="PHP"/>
    <property type="match status" value="1"/>
</dbReference>
<evidence type="ECO:0000256" key="4">
    <source>
        <dbReference type="ARBA" id="ARBA00022605"/>
    </source>
</evidence>
<dbReference type="InterPro" id="IPR004013">
    <property type="entry name" value="PHP_dom"/>
</dbReference>
<dbReference type="RefSeq" id="WP_207674097.1">
    <property type="nucleotide sequence ID" value="NZ_JAFREM010000020.1"/>
</dbReference>